<dbReference type="Pfam" id="PF03927">
    <property type="entry name" value="NapD"/>
    <property type="match status" value="1"/>
</dbReference>
<dbReference type="Proteomes" id="UP000320735">
    <property type="component" value="Unassembled WGS sequence"/>
</dbReference>
<organism evidence="1 2">
    <name type="scientific">Symmachiella macrocystis</name>
    <dbReference type="NCBI Taxonomy" id="2527985"/>
    <lineage>
        <taxon>Bacteria</taxon>
        <taxon>Pseudomonadati</taxon>
        <taxon>Planctomycetota</taxon>
        <taxon>Planctomycetia</taxon>
        <taxon>Planctomycetales</taxon>
        <taxon>Planctomycetaceae</taxon>
        <taxon>Symmachiella</taxon>
    </lineage>
</organism>
<reference evidence="1 2" key="1">
    <citation type="submission" date="2019-02" db="EMBL/GenBank/DDBJ databases">
        <title>Deep-cultivation of Planctomycetes and their phenomic and genomic characterization uncovers novel biology.</title>
        <authorList>
            <person name="Wiegand S."/>
            <person name="Jogler M."/>
            <person name="Boedeker C."/>
            <person name="Pinto D."/>
            <person name="Vollmers J."/>
            <person name="Rivas-Marin E."/>
            <person name="Kohn T."/>
            <person name="Peeters S.H."/>
            <person name="Heuer A."/>
            <person name="Rast P."/>
            <person name="Oberbeckmann S."/>
            <person name="Bunk B."/>
            <person name="Jeske O."/>
            <person name="Meyerdierks A."/>
            <person name="Storesund J.E."/>
            <person name="Kallscheuer N."/>
            <person name="Luecker S."/>
            <person name="Lage O.M."/>
            <person name="Pohl T."/>
            <person name="Merkel B.J."/>
            <person name="Hornburger P."/>
            <person name="Mueller R.-W."/>
            <person name="Bruemmer F."/>
            <person name="Labrenz M."/>
            <person name="Spormann A.M."/>
            <person name="Op Den Camp H."/>
            <person name="Overmann J."/>
            <person name="Amann R."/>
            <person name="Jetten M.S.M."/>
            <person name="Mascher T."/>
            <person name="Medema M.H."/>
            <person name="Devos D.P."/>
            <person name="Kaster A.-K."/>
            <person name="Ovreas L."/>
            <person name="Rohde M."/>
            <person name="Galperin M.Y."/>
            <person name="Jogler C."/>
        </authorList>
    </citation>
    <scope>NUCLEOTIDE SEQUENCE [LARGE SCALE GENOMIC DNA]</scope>
    <source>
        <strain evidence="1 2">CA54</strain>
    </source>
</reference>
<sequence length="93" mass="10164">MIAGIVASLEEHDGQLPHIIAGIAKIPNVEIGDFTGDAHRIPMTIDSPCPNTLEETTRLIQDCPGVAFVDIVFVHFEDKPERVATVTSERNEL</sequence>
<gene>
    <name evidence="1" type="ORF">CA54_05390</name>
</gene>
<name>A0A5C6BIB2_9PLAN</name>
<keyword evidence="2" id="KW-1185">Reference proteome</keyword>
<dbReference type="RefSeq" id="WP_146369295.1">
    <property type="nucleotide sequence ID" value="NZ_SJPP01000001.1"/>
</dbReference>
<dbReference type="InterPro" id="IPR005623">
    <property type="entry name" value="Chaperone_NapD_NO3_reduct"/>
</dbReference>
<comment type="caution">
    <text evidence="1">The sequence shown here is derived from an EMBL/GenBank/DDBJ whole genome shotgun (WGS) entry which is preliminary data.</text>
</comment>
<dbReference type="EMBL" id="SJPP01000001">
    <property type="protein sequence ID" value="TWU11730.1"/>
    <property type="molecule type" value="Genomic_DNA"/>
</dbReference>
<proteinExistence type="predicted"/>
<dbReference type="AlphaFoldDB" id="A0A5C6BIB2"/>
<protein>
    <submittedName>
        <fullName evidence="1">Uncharacterized protein</fullName>
    </submittedName>
</protein>
<evidence type="ECO:0000313" key="2">
    <source>
        <dbReference type="Proteomes" id="UP000320735"/>
    </source>
</evidence>
<dbReference type="OrthoDB" id="288852at2"/>
<evidence type="ECO:0000313" key="1">
    <source>
        <dbReference type="EMBL" id="TWU11730.1"/>
    </source>
</evidence>
<accession>A0A5C6BIB2</accession>